<evidence type="ECO:0000313" key="8">
    <source>
        <dbReference type="Proteomes" id="UP000319383"/>
    </source>
</evidence>
<dbReference type="GO" id="GO:0005737">
    <property type="term" value="C:cytoplasm"/>
    <property type="evidence" value="ECO:0007669"/>
    <property type="project" value="TreeGrafter"/>
</dbReference>
<evidence type="ECO:0000256" key="3">
    <source>
        <dbReference type="ARBA" id="ARBA00022827"/>
    </source>
</evidence>
<dbReference type="GO" id="GO:0003973">
    <property type="term" value="F:(S)-2-hydroxy-acid oxidase activity"/>
    <property type="evidence" value="ECO:0007669"/>
    <property type="project" value="UniProtKB-EC"/>
</dbReference>
<name>A0A517ZIE4_9PLAN</name>
<sequence>MQQTDVAIIGGGIVGLATAYRLGEQFPDLKITVLEKEPAVAEHQTGHNSGVLHTGIYYKPGSLKATNCRAGKLAMQSFCETQGIDYDICGKVIVALDESELPALQRIYERGQANGVNCEIIGRERLHELEPHAAGIQAIHVPEAGIVNYRQVCRRLAEIIVERGGCVQTDARVTAITPGDQRVVVASTAGEWETQYLVNCAGLQCDRVAKLGGQKPSAQIVPFRGEYYELKPEAHHLCKTLIYPVPDPSFPFLGVHFTRMIEGGVECGPNAVLAFAREGYRKTNVNPYDLLESLTYPGFVKLALKYWRVGAGEMWRSCSKAAFVKALQRLVPDICSEHLVTAPAGVRAQAVSRDGSMVDDFLIDETERIINIGNAPSPAATASLNIGAMITEKLAARF</sequence>
<evidence type="ECO:0000256" key="4">
    <source>
        <dbReference type="ARBA" id="ARBA00023002"/>
    </source>
</evidence>
<reference evidence="7 8" key="1">
    <citation type="submission" date="2019-02" db="EMBL/GenBank/DDBJ databases">
        <title>Deep-cultivation of Planctomycetes and their phenomic and genomic characterization uncovers novel biology.</title>
        <authorList>
            <person name="Wiegand S."/>
            <person name="Jogler M."/>
            <person name="Boedeker C."/>
            <person name="Pinto D."/>
            <person name="Vollmers J."/>
            <person name="Rivas-Marin E."/>
            <person name="Kohn T."/>
            <person name="Peeters S.H."/>
            <person name="Heuer A."/>
            <person name="Rast P."/>
            <person name="Oberbeckmann S."/>
            <person name="Bunk B."/>
            <person name="Jeske O."/>
            <person name="Meyerdierks A."/>
            <person name="Storesund J.E."/>
            <person name="Kallscheuer N."/>
            <person name="Luecker S."/>
            <person name="Lage O.M."/>
            <person name="Pohl T."/>
            <person name="Merkel B.J."/>
            <person name="Hornburger P."/>
            <person name="Mueller R.-W."/>
            <person name="Bruemmer F."/>
            <person name="Labrenz M."/>
            <person name="Spormann A.M."/>
            <person name="Op den Camp H."/>
            <person name="Overmann J."/>
            <person name="Amann R."/>
            <person name="Jetten M.S.M."/>
            <person name="Mascher T."/>
            <person name="Medema M.H."/>
            <person name="Devos D.P."/>
            <person name="Kaster A.-K."/>
            <person name="Ovreas L."/>
            <person name="Rohde M."/>
            <person name="Galperin M.Y."/>
            <person name="Jogler C."/>
        </authorList>
    </citation>
    <scope>NUCLEOTIDE SEQUENCE [LARGE SCALE GENOMIC DNA]</scope>
    <source>
        <strain evidence="7 8">Mal52</strain>
    </source>
</reference>
<dbReference type="Gene3D" id="3.30.9.10">
    <property type="entry name" value="D-Amino Acid Oxidase, subunit A, domain 2"/>
    <property type="match status" value="1"/>
</dbReference>
<proteinExistence type="inferred from homology"/>
<keyword evidence="8" id="KW-1185">Reference proteome</keyword>
<accession>A0A517ZIE4</accession>
<dbReference type="InterPro" id="IPR036188">
    <property type="entry name" value="FAD/NAD-bd_sf"/>
</dbReference>
<keyword evidence="3" id="KW-0274">FAD</keyword>
<dbReference type="AlphaFoldDB" id="A0A517ZIE4"/>
<dbReference type="GO" id="GO:0047545">
    <property type="term" value="F:(S)-2-hydroxyglutarate dehydrogenase activity"/>
    <property type="evidence" value="ECO:0007669"/>
    <property type="project" value="TreeGrafter"/>
</dbReference>
<dbReference type="PANTHER" id="PTHR43104">
    <property type="entry name" value="L-2-HYDROXYGLUTARATE DEHYDROGENASE, MITOCHONDRIAL"/>
    <property type="match status" value="1"/>
</dbReference>
<gene>
    <name evidence="7" type="primary">lhgO</name>
    <name evidence="7" type="ORF">Mal52_06960</name>
</gene>
<keyword evidence="4 7" id="KW-0560">Oxidoreductase</keyword>
<dbReference type="EMBL" id="CP036276">
    <property type="protein sequence ID" value="QDU42241.1"/>
    <property type="molecule type" value="Genomic_DNA"/>
</dbReference>
<evidence type="ECO:0000259" key="6">
    <source>
        <dbReference type="Pfam" id="PF01266"/>
    </source>
</evidence>
<dbReference type="KEGG" id="sdyn:Mal52_06960"/>
<protein>
    <submittedName>
        <fullName evidence="7">L-2-hydroxyglutarate oxidase LhgO</fullName>
        <ecNumber evidence="7">1.1.3.15</ecNumber>
    </submittedName>
</protein>
<dbReference type="Proteomes" id="UP000319383">
    <property type="component" value="Chromosome"/>
</dbReference>
<dbReference type="PANTHER" id="PTHR43104:SF2">
    <property type="entry name" value="L-2-HYDROXYGLUTARATE DEHYDROGENASE, MITOCHONDRIAL"/>
    <property type="match status" value="1"/>
</dbReference>
<evidence type="ECO:0000256" key="1">
    <source>
        <dbReference type="ARBA" id="ARBA00001974"/>
    </source>
</evidence>
<dbReference type="NCBIfam" id="NF008726">
    <property type="entry name" value="PRK11728.1"/>
    <property type="match status" value="1"/>
</dbReference>
<dbReference type="SUPFAM" id="SSF51905">
    <property type="entry name" value="FAD/NAD(P)-binding domain"/>
    <property type="match status" value="1"/>
</dbReference>
<dbReference type="Gene3D" id="3.50.50.60">
    <property type="entry name" value="FAD/NAD(P)-binding domain"/>
    <property type="match status" value="1"/>
</dbReference>
<keyword evidence="2" id="KW-0285">Flavoprotein</keyword>
<evidence type="ECO:0000313" key="7">
    <source>
        <dbReference type="EMBL" id="QDU42241.1"/>
    </source>
</evidence>
<dbReference type="EC" id="1.1.3.15" evidence="7"/>
<dbReference type="Pfam" id="PF01266">
    <property type="entry name" value="DAO"/>
    <property type="match status" value="1"/>
</dbReference>
<organism evidence="7 8">
    <name type="scientific">Symmachiella dynata</name>
    <dbReference type="NCBI Taxonomy" id="2527995"/>
    <lineage>
        <taxon>Bacteria</taxon>
        <taxon>Pseudomonadati</taxon>
        <taxon>Planctomycetota</taxon>
        <taxon>Planctomycetia</taxon>
        <taxon>Planctomycetales</taxon>
        <taxon>Planctomycetaceae</taxon>
        <taxon>Symmachiella</taxon>
    </lineage>
</organism>
<evidence type="ECO:0000256" key="5">
    <source>
        <dbReference type="ARBA" id="ARBA00037941"/>
    </source>
</evidence>
<comment type="similarity">
    <text evidence="5">Belongs to the L2HGDH family.</text>
</comment>
<dbReference type="InterPro" id="IPR006076">
    <property type="entry name" value="FAD-dep_OxRdtase"/>
</dbReference>
<comment type="cofactor">
    <cofactor evidence="1">
        <name>FAD</name>
        <dbReference type="ChEBI" id="CHEBI:57692"/>
    </cofactor>
</comment>
<dbReference type="RefSeq" id="WP_145374313.1">
    <property type="nucleotide sequence ID" value="NZ_CP036276.1"/>
</dbReference>
<evidence type="ECO:0000256" key="2">
    <source>
        <dbReference type="ARBA" id="ARBA00022630"/>
    </source>
</evidence>
<feature type="domain" description="FAD dependent oxidoreductase" evidence="6">
    <location>
        <begin position="5"/>
        <end position="392"/>
    </location>
</feature>